<feature type="chain" id="PRO_5040970147" description="Chlorophyll a-b binding protein, chloroplastic" evidence="8">
    <location>
        <begin position="16"/>
        <end position="217"/>
    </location>
</feature>
<keyword evidence="8" id="KW-0732">Signal</keyword>
<evidence type="ECO:0000256" key="3">
    <source>
        <dbReference type="ARBA" id="ARBA00005933"/>
    </source>
</evidence>
<proteinExistence type="inferred from homology"/>
<feature type="binding site" description="axial binding residue" evidence="7">
    <location>
        <position position="81"/>
    </location>
    <ligand>
        <name>chlorophyll b</name>
        <dbReference type="ChEBI" id="CHEBI:61721"/>
        <label>1</label>
    </ligand>
    <ligandPart>
        <name>Mg</name>
        <dbReference type="ChEBI" id="CHEBI:25107"/>
    </ligandPart>
</feature>
<feature type="binding site" evidence="7">
    <location>
        <position position="76"/>
    </location>
    <ligand>
        <name>chlorophyll a</name>
        <dbReference type="ChEBI" id="CHEBI:58416"/>
        <label>1</label>
    </ligand>
</feature>
<feature type="binding site" evidence="7">
    <location>
        <position position="60"/>
    </location>
    <ligand>
        <name>chlorophyll a</name>
        <dbReference type="ChEBI" id="CHEBI:58416"/>
        <label>1</label>
    </ligand>
</feature>
<feature type="signal peptide" evidence="8">
    <location>
        <begin position="1"/>
        <end position="15"/>
    </location>
</feature>
<gene>
    <name evidence="9" type="ORF">TrST_g3149</name>
</gene>
<evidence type="ECO:0000256" key="2">
    <source>
        <dbReference type="ARBA" id="ARBA00004229"/>
    </source>
</evidence>
<organism evidence="9 10">
    <name type="scientific">Triparma strigata</name>
    <dbReference type="NCBI Taxonomy" id="1606541"/>
    <lineage>
        <taxon>Eukaryota</taxon>
        <taxon>Sar</taxon>
        <taxon>Stramenopiles</taxon>
        <taxon>Ochrophyta</taxon>
        <taxon>Bolidophyceae</taxon>
        <taxon>Parmales</taxon>
        <taxon>Triparmaceae</taxon>
        <taxon>Triparma</taxon>
    </lineage>
</organism>
<dbReference type="InterPro" id="IPR001344">
    <property type="entry name" value="Chloro_AB-bd_pln"/>
</dbReference>
<dbReference type="AlphaFoldDB" id="A0A9W7C926"/>
<sequence length="217" mass="23561">MRTSFLLSLLPLSSSFFLPPPPPSSLSLHSKSPSLPFLSRPELLDGTMAGDVGFDPLGLSLIDDVGIDLYWLREAEIKHARVAMLAVAGILQVEIFGPAPGCEMATSKSQMDAFWQLWNAHPQYIAFGLIMITVIEWIGGIAATAGRESGDREPGDFMLDPLGFSKGEPEKFERLKVQEIKNGRLAMWAASGLILQGCTTHQGGIEALMSSLEKNAF</sequence>
<evidence type="ECO:0000256" key="7">
    <source>
        <dbReference type="PIRSR" id="PIRSR601344-1"/>
    </source>
</evidence>
<keyword evidence="7" id="KW-0157">Chromophore</keyword>
<keyword evidence="6" id="KW-0934">Plastid</keyword>
<comment type="subcellular location">
    <subcellularLocation>
        <location evidence="2">Plastid</location>
        <location evidence="2">Chloroplast</location>
    </subcellularLocation>
</comment>
<dbReference type="SUPFAM" id="SSF103511">
    <property type="entry name" value="Chlorophyll a-b binding protein"/>
    <property type="match status" value="1"/>
</dbReference>
<reference evidence="10" key="1">
    <citation type="journal article" date="2023" name="Commun. Biol.">
        <title>Genome analysis of Parmales, the sister group of diatoms, reveals the evolutionary specialization of diatoms from phago-mixotrophs to photoautotrophs.</title>
        <authorList>
            <person name="Ban H."/>
            <person name="Sato S."/>
            <person name="Yoshikawa S."/>
            <person name="Yamada K."/>
            <person name="Nakamura Y."/>
            <person name="Ichinomiya M."/>
            <person name="Sato N."/>
            <person name="Blanc-Mathieu R."/>
            <person name="Endo H."/>
            <person name="Kuwata A."/>
            <person name="Ogata H."/>
        </authorList>
    </citation>
    <scope>NUCLEOTIDE SEQUENCE [LARGE SCALE GENOMIC DNA]</scope>
    <source>
        <strain evidence="10">NIES 3701</strain>
    </source>
</reference>
<protein>
    <recommendedName>
        <fullName evidence="11">Chlorophyll a-b binding protein, chloroplastic</fullName>
    </recommendedName>
</protein>
<comment type="function">
    <text evidence="1">The light-harvesting complex (LHC) functions as a light receptor, it captures and delivers excitation energy to photosystems with which it is closely associated. Energy is transferred from the carotenoid and chlorophyll C (or B) to chlorophyll A and the photosynthetic reaction centers where it is used to synthesize ATP and reducing power.</text>
</comment>
<dbReference type="InterPro" id="IPR022796">
    <property type="entry name" value="Chloroa_b-bind"/>
</dbReference>
<evidence type="ECO:0008006" key="11">
    <source>
        <dbReference type="Google" id="ProtNLM"/>
    </source>
</evidence>
<comment type="similarity">
    <text evidence="3">Belongs to the fucoxanthin chlorophyll protein family.</text>
</comment>
<evidence type="ECO:0000313" key="9">
    <source>
        <dbReference type="EMBL" id="GMI00374.1"/>
    </source>
</evidence>
<comment type="caution">
    <text evidence="9">The sequence shown here is derived from an EMBL/GenBank/DDBJ whole genome shotgun (WGS) entry which is preliminary data.</text>
</comment>
<name>A0A9W7C926_9STRA</name>
<feature type="binding site" evidence="7">
    <location>
        <position position="184"/>
    </location>
    <ligand>
        <name>chlorophyll a</name>
        <dbReference type="ChEBI" id="CHEBI:58416"/>
        <label>1</label>
    </ligand>
</feature>
<dbReference type="EMBL" id="BRXY01000568">
    <property type="protein sequence ID" value="GMI00374.1"/>
    <property type="molecule type" value="Genomic_DNA"/>
</dbReference>
<dbReference type="Proteomes" id="UP001165085">
    <property type="component" value="Unassembled WGS sequence"/>
</dbReference>
<evidence type="ECO:0000313" key="10">
    <source>
        <dbReference type="Proteomes" id="UP001165085"/>
    </source>
</evidence>
<dbReference type="GO" id="GO:0016168">
    <property type="term" value="F:chlorophyll binding"/>
    <property type="evidence" value="ECO:0007669"/>
    <property type="project" value="UniProtKB-KW"/>
</dbReference>
<keyword evidence="10" id="KW-1185">Reference proteome</keyword>
<feature type="binding site" evidence="7">
    <location>
        <position position="182"/>
    </location>
    <ligand>
        <name>chlorophyll a</name>
        <dbReference type="ChEBI" id="CHEBI:58416"/>
        <label>1</label>
    </ligand>
</feature>
<evidence type="ECO:0000256" key="1">
    <source>
        <dbReference type="ARBA" id="ARBA00004022"/>
    </source>
</evidence>
<evidence type="ECO:0000256" key="8">
    <source>
        <dbReference type="SAM" id="SignalP"/>
    </source>
</evidence>
<feature type="binding site" evidence="7">
    <location>
        <position position="79"/>
    </location>
    <ligand>
        <name>chlorophyll a</name>
        <dbReference type="ChEBI" id="CHEBI:58416"/>
        <label>1</label>
    </ligand>
</feature>
<dbReference type="GO" id="GO:0009507">
    <property type="term" value="C:chloroplast"/>
    <property type="evidence" value="ECO:0007669"/>
    <property type="project" value="UniProtKB-SubCell"/>
</dbReference>
<dbReference type="GO" id="GO:0016020">
    <property type="term" value="C:membrane"/>
    <property type="evidence" value="ECO:0007669"/>
    <property type="project" value="InterPro"/>
</dbReference>
<dbReference type="Pfam" id="PF00504">
    <property type="entry name" value="Chloroa_b-bind"/>
    <property type="match status" value="1"/>
</dbReference>
<evidence type="ECO:0000256" key="5">
    <source>
        <dbReference type="ARBA" id="ARBA00022531"/>
    </source>
</evidence>
<feature type="binding site" evidence="7">
    <location>
        <position position="196"/>
    </location>
    <ligand>
        <name>chlorophyll a</name>
        <dbReference type="ChEBI" id="CHEBI:58416"/>
        <label>1</label>
    </ligand>
</feature>
<keyword evidence="4" id="KW-0150">Chloroplast</keyword>
<dbReference type="Gene3D" id="1.10.3460.10">
    <property type="entry name" value="Chlorophyll a/b binding protein domain"/>
    <property type="match status" value="1"/>
</dbReference>
<accession>A0A9W7C926</accession>
<dbReference type="PANTHER" id="PTHR21649">
    <property type="entry name" value="CHLOROPHYLL A/B BINDING PROTEIN"/>
    <property type="match status" value="1"/>
</dbReference>
<dbReference type="GO" id="GO:0009765">
    <property type="term" value="P:photosynthesis, light harvesting"/>
    <property type="evidence" value="ECO:0007669"/>
    <property type="project" value="InterPro"/>
</dbReference>
<evidence type="ECO:0000256" key="6">
    <source>
        <dbReference type="ARBA" id="ARBA00022640"/>
    </source>
</evidence>
<keyword evidence="5" id="KW-0602">Photosynthesis</keyword>
<feature type="binding site" evidence="7">
    <location>
        <position position="179"/>
    </location>
    <ligand>
        <name>chlorophyll a</name>
        <dbReference type="ChEBI" id="CHEBI:58416"/>
        <label>1</label>
    </ligand>
</feature>
<keyword evidence="7" id="KW-0148">Chlorophyll</keyword>
<evidence type="ECO:0000256" key="4">
    <source>
        <dbReference type="ARBA" id="ARBA00022528"/>
    </source>
</evidence>
<dbReference type="OrthoDB" id="423598at2759"/>